<name>A0A251SEQ1_HELAN</name>
<dbReference type="InParanoid" id="A0A251SEQ1"/>
<protein>
    <submittedName>
        <fullName evidence="1">Uncharacterized protein</fullName>
    </submittedName>
</protein>
<proteinExistence type="predicted"/>
<dbReference type="EMBL" id="CM007903">
    <property type="protein sequence ID" value="OTF97031.1"/>
    <property type="molecule type" value="Genomic_DNA"/>
</dbReference>
<organism evidence="1 2">
    <name type="scientific">Helianthus annuus</name>
    <name type="common">Common sunflower</name>
    <dbReference type="NCBI Taxonomy" id="4232"/>
    <lineage>
        <taxon>Eukaryota</taxon>
        <taxon>Viridiplantae</taxon>
        <taxon>Streptophyta</taxon>
        <taxon>Embryophyta</taxon>
        <taxon>Tracheophyta</taxon>
        <taxon>Spermatophyta</taxon>
        <taxon>Magnoliopsida</taxon>
        <taxon>eudicotyledons</taxon>
        <taxon>Gunneridae</taxon>
        <taxon>Pentapetalae</taxon>
        <taxon>asterids</taxon>
        <taxon>campanulids</taxon>
        <taxon>Asterales</taxon>
        <taxon>Asteraceae</taxon>
        <taxon>Asteroideae</taxon>
        <taxon>Heliantheae alliance</taxon>
        <taxon>Heliantheae</taxon>
        <taxon>Helianthus</taxon>
    </lineage>
</organism>
<dbReference type="Proteomes" id="UP000215914">
    <property type="component" value="Chromosome 14"/>
</dbReference>
<sequence>MIIRNPNSPQGAILKHFAQNPIFQVEKPKPKSFQNRRFYTSSIATNKSQVLGKVWSITFKYHFLMPPYYSLLIRFLASFEGLFRQLQRSKEF</sequence>
<evidence type="ECO:0000313" key="1">
    <source>
        <dbReference type="EMBL" id="OTF97031.1"/>
    </source>
</evidence>
<evidence type="ECO:0000313" key="2">
    <source>
        <dbReference type="Proteomes" id="UP000215914"/>
    </source>
</evidence>
<gene>
    <name evidence="1" type="ORF">HannXRQ_Chr14g0430081</name>
</gene>
<keyword evidence="2" id="KW-1185">Reference proteome</keyword>
<dbReference type="AlphaFoldDB" id="A0A251SEQ1"/>
<dbReference type="STRING" id="4232.A0A251SEQ1"/>
<reference evidence="2" key="1">
    <citation type="journal article" date="2017" name="Nature">
        <title>The sunflower genome provides insights into oil metabolism, flowering and Asterid evolution.</title>
        <authorList>
            <person name="Badouin H."/>
            <person name="Gouzy J."/>
            <person name="Grassa C.J."/>
            <person name="Murat F."/>
            <person name="Staton S.E."/>
            <person name="Cottret L."/>
            <person name="Lelandais-Briere C."/>
            <person name="Owens G.L."/>
            <person name="Carrere S."/>
            <person name="Mayjonade B."/>
            <person name="Legrand L."/>
            <person name="Gill N."/>
            <person name="Kane N.C."/>
            <person name="Bowers J.E."/>
            <person name="Hubner S."/>
            <person name="Bellec A."/>
            <person name="Berard A."/>
            <person name="Berges H."/>
            <person name="Blanchet N."/>
            <person name="Boniface M.C."/>
            <person name="Brunel D."/>
            <person name="Catrice O."/>
            <person name="Chaidir N."/>
            <person name="Claudel C."/>
            <person name="Donnadieu C."/>
            <person name="Faraut T."/>
            <person name="Fievet G."/>
            <person name="Helmstetter N."/>
            <person name="King M."/>
            <person name="Knapp S.J."/>
            <person name="Lai Z."/>
            <person name="Le Paslier M.C."/>
            <person name="Lippi Y."/>
            <person name="Lorenzon L."/>
            <person name="Mandel J.R."/>
            <person name="Marage G."/>
            <person name="Marchand G."/>
            <person name="Marquand E."/>
            <person name="Bret-Mestries E."/>
            <person name="Morien E."/>
            <person name="Nambeesan S."/>
            <person name="Nguyen T."/>
            <person name="Pegot-Espagnet P."/>
            <person name="Pouilly N."/>
            <person name="Raftis F."/>
            <person name="Sallet E."/>
            <person name="Schiex T."/>
            <person name="Thomas J."/>
            <person name="Vandecasteele C."/>
            <person name="Vares D."/>
            <person name="Vear F."/>
            <person name="Vautrin S."/>
            <person name="Crespi M."/>
            <person name="Mangin B."/>
            <person name="Burke J.M."/>
            <person name="Salse J."/>
            <person name="Munos S."/>
            <person name="Vincourt P."/>
            <person name="Rieseberg L.H."/>
            <person name="Langlade N.B."/>
        </authorList>
    </citation>
    <scope>NUCLEOTIDE SEQUENCE [LARGE SCALE GENOMIC DNA]</scope>
    <source>
        <strain evidence="2">cv. SF193</strain>
    </source>
</reference>
<accession>A0A251SEQ1</accession>